<reference evidence="6" key="1">
    <citation type="journal article" date="2019" name="Int. J. Syst. Evol. Microbiol.">
        <title>The Global Catalogue of Microorganisms (GCM) 10K type strain sequencing project: providing services to taxonomists for standard genome sequencing and annotation.</title>
        <authorList>
            <consortium name="The Broad Institute Genomics Platform"/>
            <consortium name="The Broad Institute Genome Sequencing Center for Infectious Disease"/>
            <person name="Wu L."/>
            <person name="Ma J."/>
        </authorList>
    </citation>
    <scope>NUCLEOTIDE SEQUENCE [LARGE SCALE GENOMIC DNA]</scope>
    <source>
        <strain evidence="6">JCM 17326</strain>
    </source>
</reference>
<dbReference type="RefSeq" id="WP_345559752.1">
    <property type="nucleotide sequence ID" value="NZ_BAABDQ010000002.1"/>
</dbReference>
<keyword evidence="6" id="KW-1185">Reference proteome</keyword>
<keyword evidence="3" id="KW-0234">DNA repair</keyword>
<feature type="domain" description="PD-(D/E)XK endonuclease-like" evidence="4">
    <location>
        <begin position="319"/>
        <end position="564"/>
    </location>
</feature>
<dbReference type="Pfam" id="PF12705">
    <property type="entry name" value="PDDEXK_1"/>
    <property type="match status" value="1"/>
</dbReference>
<evidence type="ECO:0000256" key="1">
    <source>
        <dbReference type="ARBA" id="ARBA00022763"/>
    </source>
</evidence>
<organism evidence="5 6">
    <name type="scientific">Nonomuraea rosea</name>
    <dbReference type="NCBI Taxonomy" id="638574"/>
    <lineage>
        <taxon>Bacteria</taxon>
        <taxon>Bacillati</taxon>
        <taxon>Actinomycetota</taxon>
        <taxon>Actinomycetes</taxon>
        <taxon>Streptosporangiales</taxon>
        <taxon>Streptosporangiaceae</taxon>
        <taxon>Nonomuraea</taxon>
    </lineage>
</organism>
<name>A0ABP6VKV1_9ACTN</name>
<keyword evidence="1" id="KW-0227">DNA damage</keyword>
<dbReference type="Proteomes" id="UP001500630">
    <property type="component" value="Unassembled WGS sequence"/>
</dbReference>
<dbReference type="InterPro" id="IPR038726">
    <property type="entry name" value="PDDEXK_AddAB-type"/>
</dbReference>
<keyword evidence="2" id="KW-0067">ATP-binding</keyword>
<keyword evidence="2" id="KW-0347">Helicase</keyword>
<comment type="caution">
    <text evidence="5">The sequence shown here is derived from an EMBL/GenBank/DDBJ whole genome shotgun (WGS) entry which is preliminary data.</text>
</comment>
<evidence type="ECO:0000313" key="5">
    <source>
        <dbReference type="EMBL" id="GAA3535603.1"/>
    </source>
</evidence>
<dbReference type="EMBL" id="BAABDQ010000002">
    <property type="protein sequence ID" value="GAA3535603.1"/>
    <property type="molecule type" value="Genomic_DNA"/>
</dbReference>
<proteinExistence type="predicted"/>
<keyword evidence="2" id="KW-0547">Nucleotide-binding</keyword>
<sequence>MSPSNHEYDNAVIRVYSSSATTSQKSCPTYLAAKTDYSVKRPARKKFSRFASVAFSPFNAVLELVENHQIPLDEAFSRLPLRGDAARDIAGELIPPLHEGLLAWTHDAVRNYLRALKEDHHLQTAAGLRPAGPWVRQYPSSDAVVVNSRTRELCAWGRGYVYRHGDDTVRELRIPAMGKAGAKRRTDAELATAAHVLATGSCVDRDVVDRKPGPYRGGKPFPLLPLTASSPAAVLPSRVRLVEIGCIDGLPRVLYDDTAEAAEAFFVSEAADTLSALRRPVTEIAGRDCLDCKIRLECRRLHSAPGFLDIRDSSRPRRTWSVTSGRYFSDCPAKAHFRALSLPPDEESEKTAFVRRGHAVHAWLKLLHGRNPRRPCAPGDLPENPDFWSAGEWTLEGEYARNGAAMLAAHLEVCPFLDTAPDSAAYPEQTVAADDRHADVLIVADADLLYRRNGSWVYRELKTTAGNFVADGADLLTWYPQLALAVLLFKAGAIPAGPDSAVELELLTPLGPDIRVIDPNSTSVQERAKNIIHGLTRSWHSDEEYLPTPSEKVCSRCSYQRWCPVSPRNTPDRSAP</sequence>
<evidence type="ECO:0000256" key="2">
    <source>
        <dbReference type="ARBA" id="ARBA00022806"/>
    </source>
</evidence>
<gene>
    <name evidence="5" type="ORF">GCM10022419_014020</name>
</gene>
<evidence type="ECO:0000313" key="6">
    <source>
        <dbReference type="Proteomes" id="UP001500630"/>
    </source>
</evidence>
<evidence type="ECO:0000256" key="3">
    <source>
        <dbReference type="ARBA" id="ARBA00023204"/>
    </source>
</evidence>
<evidence type="ECO:0000259" key="4">
    <source>
        <dbReference type="Pfam" id="PF12705"/>
    </source>
</evidence>
<keyword evidence="2" id="KW-0378">Hydrolase</keyword>
<accession>A0ABP6VKV1</accession>
<protein>
    <recommendedName>
        <fullName evidence="4">PD-(D/E)XK endonuclease-like domain-containing protein</fullName>
    </recommendedName>
</protein>